<reference evidence="2 3" key="1">
    <citation type="submission" date="2021-03" db="EMBL/GenBank/DDBJ databases">
        <title>Fibrella sp. HMF5036 genome sequencing and assembly.</title>
        <authorList>
            <person name="Kang H."/>
            <person name="Kim H."/>
            <person name="Bae S."/>
            <person name="Joh K."/>
        </authorList>
    </citation>
    <scope>NUCLEOTIDE SEQUENCE [LARGE SCALE GENOMIC DNA]</scope>
    <source>
        <strain evidence="2 3">HMF5036</strain>
    </source>
</reference>
<protein>
    <submittedName>
        <fullName evidence="2">Uncharacterized protein</fullName>
    </submittedName>
</protein>
<keyword evidence="3" id="KW-1185">Reference proteome</keyword>
<dbReference type="EMBL" id="JAFMYU010000012">
    <property type="protein sequence ID" value="MBO0932436.1"/>
    <property type="molecule type" value="Genomic_DNA"/>
</dbReference>
<dbReference type="AlphaFoldDB" id="A0A939G9A5"/>
<dbReference type="Proteomes" id="UP000664795">
    <property type="component" value="Unassembled WGS sequence"/>
</dbReference>
<name>A0A939G9A5_9BACT</name>
<sequence>MSKLHELDKLIGEFENELVLTKSINQLATRLQQESRDQSGKLNEAREQLIATSSSLIKATQKFNEISFTSASSTKEQLDNLEKQQNEGRIQLSKQSTDQFNKSRDQQDKNFVELSNNVKTKMDGYHLENRHFITHQKEAHKQLNDHLDKSLSQQNKQLDNHSNIVQIKLDDQQLVFKRFGEQQNEAVKQQNRLFTDQFSELHIRQNKHFVDLSGTIQTRLDNHRSEIRQIVEREVEKLSSLFVGRVGELETTLQSQSKTLKILSYTAIVQTILISFAVVAKVLRWW</sequence>
<evidence type="ECO:0000313" key="3">
    <source>
        <dbReference type="Proteomes" id="UP000664795"/>
    </source>
</evidence>
<evidence type="ECO:0000256" key="1">
    <source>
        <dbReference type="SAM" id="MobiDB-lite"/>
    </source>
</evidence>
<feature type="region of interest" description="Disordered" evidence="1">
    <location>
        <begin position="81"/>
        <end position="111"/>
    </location>
</feature>
<gene>
    <name evidence="2" type="ORF">J2I48_15600</name>
</gene>
<comment type="caution">
    <text evidence="2">The sequence shown here is derived from an EMBL/GenBank/DDBJ whole genome shotgun (WGS) entry which is preliminary data.</text>
</comment>
<proteinExistence type="predicted"/>
<organism evidence="2 3">
    <name type="scientific">Fibrella aquatilis</name>
    <dbReference type="NCBI Taxonomy" id="2817059"/>
    <lineage>
        <taxon>Bacteria</taxon>
        <taxon>Pseudomonadati</taxon>
        <taxon>Bacteroidota</taxon>
        <taxon>Cytophagia</taxon>
        <taxon>Cytophagales</taxon>
        <taxon>Spirosomataceae</taxon>
        <taxon>Fibrella</taxon>
    </lineage>
</organism>
<dbReference type="RefSeq" id="WP_207336397.1">
    <property type="nucleotide sequence ID" value="NZ_JAFMYU010000012.1"/>
</dbReference>
<evidence type="ECO:0000313" key="2">
    <source>
        <dbReference type="EMBL" id="MBO0932436.1"/>
    </source>
</evidence>
<accession>A0A939G9A5</accession>
<feature type="compositionally biased region" description="Basic and acidic residues" evidence="1">
    <location>
        <begin position="101"/>
        <end position="111"/>
    </location>
</feature>